<dbReference type="PANTHER" id="PTHR35936">
    <property type="entry name" value="MEMBRANE-BOUND LYTIC MUREIN TRANSGLYCOSYLASE F"/>
    <property type="match status" value="1"/>
</dbReference>
<dbReference type="SUPFAM" id="SSF53850">
    <property type="entry name" value="Periplasmic binding protein-like II"/>
    <property type="match status" value="1"/>
</dbReference>
<reference evidence="2 3" key="1">
    <citation type="submission" date="2017-01" db="EMBL/GenBank/DDBJ databases">
        <authorList>
            <person name="Mah S.A."/>
            <person name="Swanson W.J."/>
            <person name="Moy G.W."/>
            <person name="Vacquier V.D."/>
        </authorList>
    </citation>
    <scope>NUCLEOTIDE SEQUENCE [LARGE SCALE GENOMIC DNA]</scope>
    <source>
        <strain evidence="2 3">DSM 22694</strain>
    </source>
</reference>
<evidence type="ECO:0000313" key="2">
    <source>
        <dbReference type="EMBL" id="APW43291.1"/>
    </source>
</evidence>
<name>A0A1P8KBD1_9BURK</name>
<keyword evidence="3" id="KW-1185">Reference proteome</keyword>
<feature type="signal peptide" evidence="1">
    <location>
        <begin position="1"/>
        <end position="28"/>
    </location>
</feature>
<gene>
    <name evidence="2" type="ORF">RS694_12655</name>
</gene>
<dbReference type="EMBL" id="CP019239">
    <property type="protein sequence ID" value="APW43291.1"/>
    <property type="molecule type" value="Genomic_DNA"/>
</dbReference>
<organism evidence="2 3">
    <name type="scientific">Rhodoferax saidenbachensis</name>
    <dbReference type="NCBI Taxonomy" id="1484693"/>
    <lineage>
        <taxon>Bacteria</taxon>
        <taxon>Pseudomonadati</taxon>
        <taxon>Pseudomonadota</taxon>
        <taxon>Betaproteobacteria</taxon>
        <taxon>Burkholderiales</taxon>
        <taxon>Comamonadaceae</taxon>
        <taxon>Rhodoferax</taxon>
    </lineage>
</organism>
<dbReference type="PANTHER" id="PTHR35936:SF25">
    <property type="entry name" value="ABC TRANSPORTER SUBSTRATE-BINDING PROTEIN"/>
    <property type="match status" value="1"/>
</dbReference>
<feature type="chain" id="PRO_5010293519" evidence="1">
    <location>
        <begin position="29"/>
        <end position="275"/>
    </location>
</feature>
<evidence type="ECO:0000313" key="3">
    <source>
        <dbReference type="Proteomes" id="UP000186110"/>
    </source>
</evidence>
<protein>
    <submittedName>
        <fullName evidence="2">Uncharacterized protein</fullName>
    </submittedName>
</protein>
<dbReference type="RefSeq" id="WP_029708350.1">
    <property type="nucleotide sequence ID" value="NZ_CP019239.1"/>
</dbReference>
<accession>A0A1P8KBD1</accession>
<keyword evidence="1" id="KW-0732">Signal</keyword>
<dbReference type="KEGG" id="rsb:RS694_12655"/>
<dbReference type="Proteomes" id="UP000186110">
    <property type="component" value="Chromosome"/>
</dbReference>
<evidence type="ECO:0000256" key="1">
    <source>
        <dbReference type="SAM" id="SignalP"/>
    </source>
</evidence>
<dbReference type="eggNOG" id="COG0834">
    <property type="taxonomic scope" value="Bacteria"/>
</dbReference>
<dbReference type="Gene3D" id="3.40.190.10">
    <property type="entry name" value="Periplasmic binding protein-like II"/>
    <property type="match status" value="2"/>
</dbReference>
<dbReference type="AlphaFoldDB" id="A0A1P8KBD1"/>
<proteinExistence type="predicted"/>
<sequence length="275" mass="29834">MYTNTAYSACRRLLVLGSLLALPGLAAASCSRTINVPIAPIGLSVFVAPDNTVSGVYPEILRSMSTKEGCTFEFSVVPRARLDVLFESGRADLLIPASRSPLRDEQGLFVPLIYSRATLITVASERPAVKTAQDLLTRRDIRVGVVRGFDFGPGYQLLVRELAEQGRLVQEVDAASVARLMQSGAVDLTIMAPNILLGALQGEPKVAGLVPRLRYEAIEELPWGDSGAYISKHLNEADTNSLREALERSSKSGAVWKAFLRYYPANALVGSIRSR</sequence>